<keyword evidence="1" id="KW-0614">Plasmid</keyword>
<protein>
    <submittedName>
        <fullName evidence="1">Uncharacterized protein</fullName>
    </submittedName>
</protein>
<proteinExistence type="predicted"/>
<dbReference type="AlphaFoldDB" id="A0A386JC47"/>
<dbReference type="RefSeq" id="WP_021382303.1">
    <property type="nucleotide sequence ID" value="NZ_LJCL01000008.1"/>
</dbReference>
<geneLocation type="plasmid" evidence="1">
    <name>pHSJD-312</name>
</geneLocation>
<gene>
    <name evidence="1" type="ORF">pHSJD-312_00125</name>
</gene>
<accession>A0A386JC47</accession>
<reference evidence="1" key="1">
    <citation type="journal article" date="2018" name="Sci. Rep.">
        <title>Novel Clade C-I Clostridium difficile strains escape diagnostic tests, differ in pathogenicity potential and carry toxins on extrachromosomal elements.</title>
        <authorList>
            <person name="Ramirez-Vargas G."/>
            <person name="Lopez-Urena D."/>
            <person name="Badilla A."/>
            <person name="Orozco-Aguilar J."/>
            <person name="Murillo T."/>
            <person name="Rojas P."/>
            <person name="Riedel T."/>
            <person name="Overmann J."/>
            <person name="Gonzalez G."/>
            <person name="Chaves-Olarte E."/>
            <person name="Quesada-Gomez C."/>
            <person name="Rodriguez C."/>
        </authorList>
    </citation>
    <scope>NUCLEOTIDE SEQUENCE</scope>
    <source>
        <strain evidence="1">HSJD-312</strain>
        <plasmid evidence="1">pHSJD-312</plasmid>
    </source>
</reference>
<organism evidence="1">
    <name type="scientific">Clostridioides difficile</name>
    <name type="common">Peptoclostridium difficile</name>
    <dbReference type="NCBI Taxonomy" id="1496"/>
    <lineage>
        <taxon>Bacteria</taxon>
        <taxon>Bacillati</taxon>
        <taxon>Bacillota</taxon>
        <taxon>Clostridia</taxon>
        <taxon>Peptostreptococcales</taxon>
        <taxon>Peptostreptococcaceae</taxon>
        <taxon>Clostridioides</taxon>
    </lineage>
</organism>
<dbReference type="EMBL" id="MG973074">
    <property type="protein sequence ID" value="AYD68746.1"/>
    <property type="molecule type" value="Genomic_DNA"/>
</dbReference>
<evidence type="ECO:0000313" key="1">
    <source>
        <dbReference type="EMBL" id="AYD68746.1"/>
    </source>
</evidence>
<name>A0A386JC47_CLODI</name>
<sequence>MLMVKEAKKLVKDENGDVKIKTIFIIAKNIKFLGYTVAQLVNAKPNEVVFLDTKPNEMFTKEKVISIYKCSVDDLIENM</sequence>